<organism evidence="2">
    <name type="scientific">Microbacterium sp. LWS13-1.2</name>
    <dbReference type="NCBI Taxonomy" id="3135264"/>
    <lineage>
        <taxon>Bacteria</taxon>
        <taxon>Bacillati</taxon>
        <taxon>Actinomycetota</taxon>
        <taxon>Actinomycetes</taxon>
        <taxon>Micrococcales</taxon>
        <taxon>Microbacteriaceae</taxon>
        <taxon>Microbacterium</taxon>
    </lineage>
</organism>
<keyword evidence="1" id="KW-0812">Transmembrane</keyword>
<keyword evidence="1" id="KW-0472">Membrane</keyword>
<name>A0AAU6SC64_9MICO</name>
<evidence type="ECO:0000256" key="1">
    <source>
        <dbReference type="SAM" id="Phobius"/>
    </source>
</evidence>
<dbReference type="AlphaFoldDB" id="A0AAU6SC64"/>
<reference evidence="2" key="1">
    <citation type="submission" date="2024-04" db="EMBL/GenBank/DDBJ databases">
        <authorList>
            <person name="Roder T."/>
            <person name="Oberhansli S."/>
            <person name="Kreuzer M."/>
        </authorList>
    </citation>
    <scope>NUCLEOTIDE SEQUENCE</scope>
    <source>
        <strain evidence="2">LWS13-1.2</strain>
    </source>
</reference>
<dbReference type="EMBL" id="CP151632">
    <property type="protein sequence ID" value="WZO34483.1"/>
    <property type="molecule type" value="Genomic_DNA"/>
</dbReference>
<gene>
    <name evidence="2" type="ORF">MRBLWS13_002144</name>
</gene>
<dbReference type="RefSeq" id="WP_349425367.1">
    <property type="nucleotide sequence ID" value="NZ_CP151632.1"/>
</dbReference>
<evidence type="ECO:0000313" key="2">
    <source>
        <dbReference type="EMBL" id="WZO34483.1"/>
    </source>
</evidence>
<keyword evidence="1" id="KW-1133">Transmembrane helix</keyword>
<protein>
    <submittedName>
        <fullName evidence="2">Uncharacterized protein</fullName>
    </submittedName>
</protein>
<proteinExistence type="predicted"/>
<sequence length="59" mass="5740">MASTTSTVPIARRRELPTAAALLLTIGGNILVLAISAVAVAGIAVAAVAVFGPGILDAL</sequence>
<feature type="transmembrane region" description="Helical" evidence="1">
    <location>
        <begin position="21"/>
        <end position="51"/>
    </location>
</feature>
<accession>A0AAU6SC64</accession>